<organism evidence="5 6">
    <name type="scientific">Sutterella megalosphaeroides</name>
    <dbReference type="NCBI Taxonomy" id="2494234"/>
    <lineage>
        <taxon>Bacteria</taxon>
        <taxon>Pseudomonadati</taxon>
        <taxon>Pseudomonadota</taxon>
        <taxon>Betaproteobacteria</taxon>
        <taxon>Burkholderiales</taxon>
        <taxon>Sutterellaceae</taxon>
        <taxon>Sutterella</taxon>
    </lineage>
</organism>
<accession>A0A2Z6ICF9</accession>
<proteinExistence type="predicted"/>
<dbReference type="OrthoDB" id="9797519at2"/>
<keyword evidence="6" id="KW-1185">Reference proteome</keyword>
<dbReference type="SMART" id="SM01103">
    <property type="entry name" value="CRS1_YhbY"/>
    <property type="match status" value="1"/>
</dbReference>
<reference evidence="5 6" key="1">
    <citation type="journal article" date="2018" name="Int. J. Syst. Evol. Microbiol.">
        <title>Mesosutterella multiformis gen. nov., sp. nov., a member of the family Sutterellaceae and Sutterella megalosphaeroides sp. nov., isolated from human faeces.</title>
        <authorList>
            <person name="Sakamoto M."/>
            <person name="Ikeyama N."/>
            <person name="Kunihiro T."/>
            <person name="Iino T."/>
            <person name="Yuki M."/>
            <person name="Ohkuma M."/>
        </authorList>
    </citation>
    <scope>NUCLEOTIDE SEQUENCE [LARGE SCALE GENOMIC DNA]</scope>
    <source>
        <strain evidence="5 6">6FBBBH3</strain>
    </source>
</reference>
<dbReference type="InterPro" id="IPR051925">
    <property type="entry name" value="RNA-binding_domain"/>
</dbReference>
<feature type="compositionally biased region" description="Basic residues" evidence="3">
    <location>
        <begin position="140"/>
        <end position="171"/>
    </location>
</feature>
<evidence type="ECO:0000313" key="5">
    <source>
        <dbReference type="EMBL" id="BBF24124.1"/>
    </source>
</evidence>
<evidence type="ECO:0000256" key="3">
    <source>
        <dbReference type="SAM" id="MobiDB-lite"/>
    </source>
</evidence>
<dbReference type="EMBL" id="AP018786">
    <property type="protein sequence ID" value="BBF24124.1"/>
    <property type="molecule type" value="Genomic_DNA"/>
</dbReference>
<dbReference type="PROSITE" id="PS51295">
    <property type="entry name" value="CRM"/>
    <property type="match status" value="1"/>
</dbReference>
<dbReference type="InterPro" id="IPR017924">
    <property type="entry name" value="RNA-binding_YhbY"/>
</dbReference>
<sequence>MKEIILARDTRLALRAQAHHLDPVVLLGVNGLTEAVMKEIDRELKAHELIKVRVPTDDREEREAVFAEVAETLGCARVQMIGKLLVLWRPADESVDPKEAEESARIAALAFGRGSVAGKARAEAPVKPRKAPVKTDKPAKKVASKKPGEKKKKKAEPAPRRARPKRTRTTKKAALAKS</sequence>
<dbReference type="PANTHER" id="PTHR40065">
    <property type="entry name" value="RNA-BINDING PROTEIN YHBY"/>
    <property type="match status" value="1"/>
</dbReference>
<dbReference type="KEGG" id="sutt:SUTMEG_20150"/>
<dbReference type="InterPro" id="IPR035920">
    <property type="entry name" value="YhbY-like_sf"/>
</dbReference>
<dbReference type="Proteomes" id="UP000271003">
    <property type="component" value="Chromosome"/>
</dbReference>
<dbReference type="InterPro" id="IPR001890">
    <property type="entry name" value="RNA-binding_CRM"/>
</dbReference>
<dbReference type="PANTHER" id="PTHR40065:SF3">
    <property type="entry name" value="RNA-BINDING PROTEIN YHBY"/>
    <property type="match status" value="1"/>
</dbReference>
<evidence type="ECO:0000256" key="2">
    <source>
        <dbReference type="PROSITE-ProRule" id="PRU00626"/>
    </source>
</evidence>
<feature type="region of interest" description="Disordered" evidence="3">
    <location>
        <begin position="115"/>
        <end position="178"/>
    </location>
</feature>
<dbReference type="GO" id="GO:0003723">
    <property type="term" value="F:RNA binding"/>
    <property type="evidence" value="ECO:0007669"/>
    <property type="project" value="UniProtKB-UniRule"/>
</dbReference>
<name>A0A2Z6ICF9_9BURK</name>
<keyword evidence="1 2" id="KW-0694">RNA-binding</keyword>
<evidence type="ECO:0000256" key="1">
    <source>
        <dbReference type="ARBA" id="ARBA00022884"/>
    </source>
</evidence>
<dbReference type="Gene3D" id="3.30.110.60">
    <property type="entry name" value="YhbY-like"/>
    <property type="match status" value="1"/>
</dbReference>
<feature type="domain" description="CRM" evidence="4">
    <location>
        <begin position="4"/>
        <end position="100"/>
    </location>
</feature>
<dbReference type="SUPFAM" id="SSF75471">
    <property type="entry name" value="YhbY-like"/>
    <property type="match status" value="1"/>
</dbReference>
<gene>
    <name evidence="5" type="ORF">SUTMEG_20150</name>
</gene>
<dbReference type="RefSeq" id="WP_120177669.1">
    <property type="nucleotide sequence ID" value="NZ_AP018786.1"/>
</dbReference>
<evidence type="ECO:0000259" key="4">
    <source>
        <dbReference type="PROSITE" id="PS51295"/>
    </source>
</evidence>
<dbReference type="Pfam" id="PF01985">
    <property type="entry name" value="CRS1_YhbY"/>
    <property type="match status" value="1"/>
</dbReference>
<protein>
    <recommendedName>
        <fullName evidence="4">CRM domain-containing protein</fullName>
    </recommendedName>
</protein>
<evidence type="ECO:0000313" key="6">
    <source>
        <dbReference type="Proteomes" id="UP000271003"/>
    </source>
</evidence>
<dbReference type="AlphaFoldDB" id="A0A2Z6ICF9"/>
<dbReference type="NCBIfam" id="TIGR00253">
    <property type="entry name" value="RNA_bind_YhbY"/>
    <property type="match status" value="1"/>
</dbReference>